<comment type="caution">
    <text evidence="2">The sequence shown here is derived from an EMBL/GenBank/DDBJ whole genome shotgun (WGS) entry which is preliminary data.</text>
</comment>
<dbReference type="CDD" id="cd00487">
    <property type="entry name" value="Pep_deformylase"/>
    <property type="match status" value="1"/>
</dbReference>
<dbReference type="NCBIfam" id="NF001159">
    <property type="entry name" value="PRK00150.1-3"/>
    <property type="match status" value="1"/>
</dbReference>
<dbReference type="InterPro" id="IPR036821">
    <property type="entry name" value="Peptide_deformylase_sf"/>
</dbReference>
<dbReference type="SUPFAM" id="SSF56420">
    <property type="entry name" value="Peptide deformylase"/>
    <property type="match status" value="1"/>
</dbReference>
<reference evidence="2" key="1">
    <citation type="submission" date="2019-08" db="EMBL/GenBank/DDBJ databases">
        <authorList>
            <person name="Kucharzyk K."/>
            <person name="Murdoch R.W."/>
            <person name="Higgins S."/>
            <person name="Loffler F."/>
        </authorList>
    </citation>
    <scope>NUCLEOTIDE SEQUENCE</scope>
</reference>
<dbReference type="InterPro" id="IPR023635">
    <property type="entry name" value="Peptide_deformylase"/>
</dbReference>
<comment type="similarity">
    <text evidence="1">Belongs to the polypeptide deformylase family.</text>
</comment>
<organism evidence="2">
    <name type="scientific">bioreactor metagenome</name>
    <dbReference type="NCBI Taxonomy" id="1076179"/>
    <lineage>
        <taxon>unclassified sequences</taxon>
        <taxon>metagenomes</taxon>
        <taxon>ecological metagenomes</taxon>
    </lineage>
</organism>
<accession>A0A644YZG7</accession>
<dbReference type="GO" id="GO:0042586">
    <property type="term" value="F:peptide deformylase activity"/>
    <property type="evidence" value="ECO:0007669"/>
    <property type="project" value="UniProtKB-EC"/>
</dbReference>
<evidence type="ECO:0000313" key="2">
    <source>
        <dbReference type="EMBL" id="MPM34025.1"/>
    </source>
</evidence>
<dbReference type="Gene3D" id="3.90.45.10">
    <property type="entry name" value="Peptide deformylase"/>
    <property type="match status" value="1"/>
</dbReference>
<evidence type="ECO:0000256" key="1">
    <source>
        <dbReference type="ARBA" id="ARBA00010759"/>
    </source>
</evidence>
<dbReference type="HAMAP" id="MF_00163">
    <property type="entry name" value="Pep_deformylase"/>
    <property type="match status" value="1"/>
</dbReference>
<dbReference type="AlphaFoldDB" id="A0A644YZG7"/>
<protein>
    <submittedName>
        <fullName evidence="2">Peptide deformylase</fullName>
        <ecNumber evidence="2">3.5.1.88</ecNumber>
    </submittedName>
</protein>
<dbReference type="PRINTS" id="PR01576">
    <property type="entry name" value="PDEFORMYLASE"/>
</dbReference>
<dbReference type="EMBL" id="VSSQ01006844">
    <property type="protein sequence ID" value="MPM34025.1"/>
    <property type="molecule type" value="Genomic_DNA"/>
</dbReference>
<sequence length="159" mass="17811">MAVKEILQYGDKRLDTVCDPIKEINEEVMGIIQDLKDTLYDGTGIGLAAPQIGILKRVILIDLRSGEEPIILINPEIVEASGSECDYEGCLSYIGYEGEVVRPTKVVVEGLNEKGERIRYTSKGLLARAFCHEIDHLDGILYMSRAESMYELVEEDEEE</sequence>
<dbReference type="PANTHER" id="PTHR10458:SF22">
    <property type="entry name" value="PEPTIDE DEFORMYLASE"/>
    <property type="match status" value="1"/>
</dbReference>
<dbReference type="EC" id="3.5.1.88" evidence="2"/>
<keyword evidence="2" id="KW-0378">Hydrolase</keyword>
<name>A0A644YZG7_9ZZZZ</name>
<dbReference type="Pfam" id="PF01327">
    <property type="entry name" value="Pep_deformylase"/>
    <property type="match status" value="1"/>
</dbReference>
<dbReference type="NCBIfam" id="TIGR00079">
    <property type="entry name" value="pept_deformyl"/>
    <property type="match status" value="1"/>
</dbReference>
<gene>
    <name evidence="2" type="primary">def_18</name>
    <name evidence="2" type="ORF">SDC9_80606</name>
</gene>
<dbReference type="PANTHER" id="PTHR10458">
    <property type="entry name" value="PEPTIDE DEFORMYLASE"/>
    <property type="match status" value="1"/>
</dbReference>
<dbReference type="PIRSF" id="PIRSF004749">
    <property type="entry name" value="Pep_def"/>
    <property type="match status" value="1"/>
</dbReference>
<proteinExistence type="inferred from homology"/>